<dbReference type="PANTHER" id="PTHR46889:SF5">
    <property type="entry name" value="INTEGRASE PROTEIN"/>
    <property type="match status" value="1"/>
</dbReference>
<gene>
    <name evidence="3" type="ORF">FEZ51_10535</name>
</gene>
<dbReference type="InterPro" id="IPR048020">
    <property type="entry name" value="Transpos_IS3"/>
</dbReference>
<sequence>MTTPIEKLTNREKTKAIDSIRVDYPNKYSVGALLNYFEIKRPTYYDERHRIKNFVDKYDTIKTTIKCIFIDSHETYGYRRIHAMLLQKGIHLAKATVLRLMNEIGIDNTIYRNHTSTYKSYKGSIGNKAPNILNQEFNEHEPYKVVHTDITQIRLSNQKWGYISAMTDEASKEVLALSISDHPDKKLIFNTLEQLENVLPEHAKPIIHSDQGWHYQIADYQKKLKDLNFVQSMSRKGNCHDNAPIESFFNLLKRECLNRIKISDLSELKQLVDDYLNWFNSDRISMKTKGLSPIEYRKQALAI</sequence>
<comment type="caution">
    <text evidence="3">The sequence shown here is derived from an EMBL/GenBank/DDBJ whole genome shotgun (WGS) entry which is preliminary data.</text>
</comment>
<dbReference type="InterPro" id="IPR050900">
    <property type="entry name" value="Transposase_IS3/IS150/IS904"/>
</dbReference>
<dbReference type="InterPro" id="IPR001584">
    <property type="entry name" value="Integrase_cat-core"/>
</dbReference>
<dbReference type="InterPro" id="IPR012337">
    <property type="entry name" value="RNaseH-like_sf"/>
</dbReference>
<name>A0A5R9BS44_9LACO</name>
<organism evidence="3 4">
    <name type="scientific">Pediococcus stilesii</name>
    <dbReference type="NCBI Taxonomy" id="331679"/>
    <lineage>
        <taxon>Bacteria</taxon>
        <taxon>Bacillati</taxon>
        <taxon>Bacillota</taxon>
        <taxon>Bacilli</taxon>
        <taxon>Lactobacillales</taxon>
        <taxon>Lactobacillaceae</taxon>
        <taxon>Pediococcus</taxon>
    </lineage>
</organism>
<reference evidence="3 4" key="1">
    <citation type="submission" date="2019-05" db="EMBL/GenBank/DDBJ databases">
        <title>The metagenome of a microbial culture collection derived from dairy environment covers the genomic content of the human microbiome.</title>
        <authorList>
            <person name="Roder T."/>
            <person name="Wuthrich D."/>
            <person name="Sattari Z."/>
            <person name="Von Ah U."/>
            <person name="Bar C."/>
            <person name="Ronchi F."/>
            <person name="Macpherson A.J."/>
            <person name="Ganal-Vonarburg S.C."/>
            <person name="Bruggmann R."/>
            <person name="Vergeres G."/>
        </authorList>
    </citation>
    <scope>NUCLEOTIDE SEQUENCE [LARGE SCALE GENOMIC DNA]</scope>
    <source>
        <strain evidence="3 4">FAM 18815</strain>
    </source>
</reference>
<evidence type="ECO:0000256" key="1">
    <source>
        <dbReference type="ARBA" id="ARBA00002286"/>
    </source>
</evidence>
<dbReference type="SUPFAM" id="SSF53098">
    <property type="entry name" value="Ribonuclease H-like"/>
    <property type="match status" value="1"/>
</dbReference>
<dbReference type="Pfam" id="PF13276">
    <property type="entry name" value="HTH_21"/>
    <property type="match status" value="1"/>
</dbReference>
<feature type="domain" description="Integrase catalytic" evidence="2">
    <location>
        <begin position="138"/>
        <end position="301"/>
    </location>
</feature>
<dbReference type="InterPro" id="IPR025948">
    <property type="entry name" value="HTH-like_dom"/>
</dbReference>
<protein>
    <submittedName>
        <fullName evidence="3">IS3 family transposase</fullName>
    </submittedName>
</protein>
<evidence type="ECO:0000259" key="2">
    <source>
        <dbReference type="PROSITE" id="PS50994"/>
    </source>
</evidence>
<proteinExistence type="predicted"/>
<dbReference type="Gene3D" id="3.30.420.10">
    <property type="entry name" value="Ribonuclease H-like superfamily/Ribonuclease H"/>
    <property type="match status" value="1"/>
</dbReference>
<evidence type="ECO:0000313" key="4">
    <source>
        <dbReference type="Proteomes" id="UP000305541"/>
    </source>
</evidence>
<comment type="function">
    <text evidence="1">Involved in the transposition of the insertion sequence.</text>
</comment>
<evidence type="ECO:0000313" key="3">
    <source>
        <dbReference type="EMBL" id="TLQ02781.1"/>
    </source>
</evidence>
<dbReference type="AlphaFoldDB" id="A0A5R9BS44"/>
<dbReference type="NCBIfam" id="NF033516">
    <property type="entry name" value="transpos_IS3"/>
    <property type="match status" value="1"/>
</dbReference>
<accession>A0A5R9BS44</accession>
<dbReference type="GO" id="GO:0015074">
    <property type="term" value="P:DNA integration"/>
    <property type="evidence" value="ECO:0007669"/>
    <property type="project" value="InterPro"/>
</dbReference>
<dbReference type="InterPro" id="IPR036397">
    <property type="entry name" value="RNaseH_sf"/>
</dbReference>
<dbReference type="GO" id="GO:0003676">
    <property type="term" value="F:nucleic acid binding"/>
    <property type="evidence" value="ECO:0007669"/>
    <property type="project" value="InterPro"/>
</dbReference>
<dbReference type="PROSITE" id="PS50994">
    <property type="entry name" value="INTEGRASE"/>
    <property type="match status" value="1"/>
</dbReference>
<dbReference type="Proteomes" id="UP000305541">
    <property type="component" value="Unassembled WGS sequence"/>
</dbReference>
<dbReference type="EMBL" id="VBTH01000044">
    <property type="protein sequence ID" value="TLQ02781.1"/>
    <property type="molecule type" value="Genomic_DNA"/>
</dbReference>
<dbReference type="Pfam" id="PF00665">
    <property type="entry name" value="rve"/>
    <property type="match status" value="1"/>
</dbReference>
<dbReference type="OrthoDB" id="2247014at2"/>
<dbReference type="PANTHER" id="PTHR46889">
    <property type="entry name" value="TRANSPOSASE INSF FOR INSERTION SEQUENCE IS3B-RELATED"/>
    <property type="match status" value="1"/>
</dbReference>
<dbReference type="Pfam" id="PF13333">
    <property type="entry name" value="rve_2"/>
    <property type="match status" value="1"/>
</dbReference>